<feature type="region of interest" description="Disordered" evidence="1">
    <location>
        <begin position="53"/>
        <end position="79"/>
    </location>
</feature>
<feature type="compositionally biased region" description="Polar residues" evidence="1">
    <location>
        <begin position="22"/>
        <end position="33"/>
    </location>
</feature>
<name>A0A1B8SLB0_9MYCO</name>
<evidence type="ECO:0000256" key="1">
    <source>
        <dbReference type="SAM" id="MobiDB-lite"/>
    </source>
</evidence>
<protein>
    <recommendedName>
        <fullName evidence="2">DUF7257 domain-containing protein</fullName>
    </recommendedName>
</protein>
<accession>A0A1B8SLB0</accession>
<keyword evidence="4" id="KW-1185">Reference proteome</keyword>
<proteinExistence type="predicted"/>
<feature type="domain" description="DUF7257" evidence="2">
    <location>
        <begin position="130"/>
        <end position="368"/>
    </location>
</feature>
<dbReference type="Pfam" id="PF23918">
    <property type="entry name" value="DUF7257"/>
    <property type="match status" value="1"/>
</dbReference>
<dbReference type="Proteomes" id="UP000092668">
    <property type="component" value="Unassembled WGS sequence"/>
</dbReference>
<evidence type="ECO:0000259" key="2">
    <source>
        <dbReference type="Pfam" id="PF23918"/>
    </source>
</evidence>
<organism evidence="3 4">
    <name type="scientific">Mycolicibacter kumamotonensis</name>
    <dbReference type="NCBI Taxonomy" id="354243"/>
    <lineage>
        <taxon>Bacteria</taxon>
        <taxon>Bacillati</taxon>
        <taxon>Actinomycetota</taxon>
        <taxon>Actinomycetes</taxon>
        <taxon>Mycobacteriales</taxon>
        <taxon>Mycobacteriaceae</taxon>
        <taxon>Mycolicibacter</taxon>
    </lineage>
</organism>
<sequence length="532" mass="57239">MPTSYPDGIDSFTVPSLPAETPLSSAGSGQLNHVESHRDIGDAVTALQTYASKKTHDHDGGDGGVKLSQANTHEDADTDSSLTAIHHTLGTGEFQAAAGNHTHNYNNLPGIPYGICTSTSRPGMPTTGMMIYETDTQCFRQWALYDNNVAVSGVDSIVDFNTADNDSIGGSGWATTVYDSGDTSHGVMATPAGTLTWVDGGGANSNAAVAWRTDADDKETDSDDQIITWETGSLVIERTPPLYTTAFNDFYFRVSSDRQSYVKLSVGDGIINAWYTTSGRGGETLLGSLSNVNTALANTQWRASLIERTLSIYQTGLLVGSIVDNRLVSMKGANYRGWGVGMTAPINLLGQTTPADINYVRIADEQYYTSVNRWTLLPIGKVPEVQLSQTVKQKLTSTGTYLNFNKEIVDNFGFFNAASSNSGVVFKEPGRFYIDAAMQWNPQVTPDIANVALVVNGTASMYQNATFMRGNSYAPGFSQTLAVSGPMRFAINDILQVRVSYTAPADLGSQIFSWFDGDSNTTSRLSITYLGP</sequence>
<feature type="region of interest" description="Disordered" evidence="1">
    <location>
        <begin position="1"/>
        <end position="33"/>
    </location>
</feature>
<dbReference type="InterPro" id="IPR055681">
    <property type="entry name" value="DUF7257"/>
</dbReference>
<dbReference type="AlphaFoldDB" id="A0A1B8SLB0"/>
<comment type="caution">
    <text evidence="3">The sequence shown here is derived from an EMBL/GenBank/DDBJ whole genome shotgun (WGS) entry which is preliminary data.</text>
</comment>
<gene>
    <name evidence="3" type="ORF">ACT18_00915</name>
</gene>
<reference evidence="3 4" key="1">
    <citation type="submission" date="2015-06" db="EMBL/GenBank/DDBJ databases">
        <title>Genome sequence of Mycobacterium kumamotonense strain Roo.</title>
        <authorList>
            <person name="Greninger A.L."/>
            <person name="Cunningham G."/>
            <person name="Miller S."/>
        </authorList>
    </citation>
    <scope>NUCLEOTIDE SEQUENCE [LARGE SCALE GENOMIC DNA]</scope>
    <source>
        <strain evidence="3 4">Roo</strain>
    </source>
</reference>
<evidence type="ECO:0000313" key="4">
    <source>
        <dbReference type="Proteomes" id="UP000092668"/>
    </source>
</evidence>
<dbReference type="EMBL" id="LFOE01000001">
    <property type="protein sequence ID" value="OBY33525.1"/>
    <property type="molecule type" value="Genomic_DNA"/>
</dbReference>
<evidence type="ECO:0000313" key="3">
    <source>
        <dbReference type="EMBL" id="OBY33525.1"/>
    </source>
</evidence>